<dbReference type="Pfam" id="PF04030">
    <property type="entry name" value="ALO"/>
    <property type="match status" value="1"/>
</dbReference>
<dbReference type="Gene3D" id="3.30.465.10">
    <property type="match status" value="1"/>
</dbReference>
<dbReference type="Proteomes" id="UP000749646">
    <property type="component" value="Unassembled WGS sequence"/>
</dbReference>
<dbReference type="EMBL" id="JAAAHW010007286">
    <property type="protein sequence ID" value="KAF9949513.1"/>
    <property type="molecule type" value="Genomic_DNA"/>
</dbReference>
<comment type="caution">
    <text evidence="8">The sequence shown here is derived from an EMBL/GenBank/DDBJ whole genome shotgun (WGS) entry which is preliminary data.</text>
</comment>
<feature type="domain" description="FAD-binding PCMH-type" evidence="7">
    <location>
        <begin position="123"/>
        <end position="301"/>
    </location>
</feature>
<dbReference type="InterPro" id="IPR016167">
    <property type="entry name" value="FAD-bd_PCMH_sub1"/>
</dbReference>
<reference evidence="8" key="1">
    <citation type="journal article" date="2020" name="Fungal Divers.">
        <title>Resolving the Mortierellaceae phylogeny through synthesis of multi-gene phylogenetics and phylogenomics.</title>
        <authorList>
            <person name="Vandepol N."/>
            <person name="Liber J."/>
            <person name="Desiro A."/>
            <person name="Na H."/>
            <person name="Kennedy M."/>
            <person name="Barry K."/>
            <person name="Grigoriev I.V."/>
            <person name="Miller A.N."/>
            <person name="O'Donnell K."/>
            <person name="Stajich J.E."/>
            <person name="Bonito G."/>
        </authorList>
    </citation>
    <scope>NUCLEOTIDE SEQUENCE</scope>
    <source>
        <strain evidence="8">MES-2147</strain>
    </source>
</reference>
<evidence type="ECO:0000256" key="4">
    <source>
        <dbReference type="ARBA" id="ARBA00023002"/>
    </source>
</evidence>
<dbReference type="InterPro" id="IPR006094">
    <property type="entry name" value="Oxid_FAD_bind_N"/>
</dbReference>
<dbReference type="PROSITE" id="PS51387">
    <property type="entry name" value="FAD_PCMH"/>
    <property type="match status" value="1"/>
</dbReference>
<dbReference type="Gene3D" id="3.30.70.2520">
    <property type="match status" value="1"/>
</dbReference>
<dbReference type="PANTHER" id="PTHR43762:SF1">
    <property type="entry name" value="D-ARABINONO-1,4-LACTONE OXIDASE"/>
    <property type="match status" value="1"/>
</dbReference>
<dbReference type="PANTHER" id="PTHR43762">
    <property type="entry name" value="L-GULONOLACTONE OXIDASE"/>
    <property type="match status" value="1"/>
</dbReference>
<sequence length="606" mass="68395">MSSERFSSKVKDQTSKGLLRLKKGFSDLSTVVKSVGKKVNTPTPSSPSKQRNGKGNRIRQNEVLAPDVGETHLEGSNESSGSSNDSSNISNNLKSDDDKNVANKSDLMTTGPTSRWSNWAGNQTANPAQIFYPETMKELSTIIQRAKIENKKVRCAGSGHTWSSSSVVQEQDGFLVIVHKMNKIHPPVHVGGDVWTVEVESGVLVKELDDYLRNLNPPLALASNIVLDSARYGGILSMGCHGAATHSRTLPELVETVKILDANGQLNVFSKATDPVEFSAATVNLGLLGIIHTYTLRIEPLFKLLVRDTFPLLTDYLSSPVRDGPKIKAMVEANDQTEIFYWPFNTAGLDASNDYLWIKQWRRTKDLPVTVSPKQRNFQKMLERLQTRFGNQLYEFMAAHPSSTPFLCCLMYSVLMKRDDDEALADEGEKADEEVLWVPDAIHYQDGIDNIKCLDMEMAFKVDENYENVVKAWSYVIEQLYQYAHRDQFPLNLTLEMRFVKSSQMMMSNAYDDDPEAVYCMMEILSVANTKGFEEFSANVGKYWMDEFQAKPHWAKMWEHIPGMVPYLRRDVGGSLARLDQFERIRKKYDPEDMFMNATFAGLLGH</sequence>
<dbReference type="GO" id="GO:0071949">
    <property type="term" value="F:FAD binding"/>
    <property type="evidence" value="ECO:0007669"/>
    <property type="project" value="InterPro"/>
</dbReference>
<dbReference type="GO" id="GO:0003885">
    <property type="term" value="F:D-arabinono-1,4-lactone oxidase activity"/>
    <property type="evidence" value="ECO:0007669"/>
    <property type="project" value="UniProtKB-EC"/>
</dbReference>
<name>A0A9P6IVD8_9FUNG</name>
<accession>A0A9P6IVD8</accession>
<feature type="compositionally biased region" description="Polar residues" evidence="6">
    <location>
        <begin position="102"/>
        <end position="121"/>
    </location>
</feature>
<protein>
    <recommendedName>
        <fullName evidence="3">D-arabinono-1,4-lactone oxidase</fullName>
        <ecNumber evidence="3">1.1.3.37</ecNumber>
    </recommendedName>
    <alternativeName>
        <fullName evidence="5">L-galactono-gamma-lactone oxidase</fullName>
    </alternativeName>
</protein>
<feature type="region of interest" description="Disordered" evidence="6">
    <location>
        <begin position="1"/>
        <end position="121"/>
    </location>
</feature>
<evidence type="ECO:0000259" key="7">
    <source>
        <dbReference type="PROSITE" id="PS51387"/>
    </source>
</evidence>
<evidence type="ECO:0000256" key="1">
    <source>
        <dbReference type="ARBA" id="ARBA00005083"/>
    </source>
</evidence>
<evidence type="ECO:0000256" key="2">
    <source>
        <dbReference type="ARBA" id="ARBA00005466"/>
    </source>
</evidence>
<organism evidence="8 9">
    <name type="scientific">Modicella reniformis</name>
    <dbReference type="NCBI Taxonomy" id="1440133"/>
    <lineage>
        <taxon>Eukaryota</taxon>
        <taxon>Fungi</taxon>
        <taxon>Fungi incertae sedis</taxon>
        <taxon>Mucoromycota</taxon>
        <taxon>Mortierellomycotina</taxon>
        <taxon>Mortierellomycetes</taxon>
        <taxon>Mortierellales</taxon>
        <taxon>Mortierellaceae</taxon>
        <taxon>Modicella</taxon>
    </lineage>
</organism>
<feature type="compositionally biased region" description="Polar residues" evidence="6">
    <location>
        <begin position="40"/>
        <end position="50"/>
    </location>
</feature>
<evidence type="ECO:0000313" key="9">
    <source>
        <dbReference type="Proteomes" id="UP000749646"/>
    </source>
</evidence>
<dbReference type="EC" id="1.1.3.37" evidence="3"/>
<dbReference type="PIRSF" id="PIRSF000136">
    <property type="entry name" value="LGO_GLO"/>
    <property type="match status" value="1"/>
</dbReference>
<feature type="compositionally biased region" description="Basic and acidic residues" evidence="6">
    <location>
        <begin position="1"/>
        <end position="14"/>
    </location>
</feature>
<keyword evidence="4" id="KW-0560">Oxidoreductase</keyword>
<evidence type="ECO:0000256" key="6">
    <source>
        <dbReference type="SAM" id="MobiDB-lite"/>
    </source>
</evidence>
<comment type="pathway">
    <text evidence="1">Cofactor biosynthesis; D-erythroascorbate biosynthesis; dehydro-D-arabinono-1,4-lactone from D-arabinose: step 2/2.</text>
</comment>
<proteinExistence type="inferred from homology"/>
<dbReference type="AlphaFoldDB" id="A0A9P6IVD8"/>
<gene>
    <name evidence="8" type="ORF">BGZ65_007267</name>
</gene>
<evidence type="ECO:0000313" key="8">
    <source>
        <dbReference type="EMBL" id="KAF9949513.1"/>
    </source>
</evidence>
<dbReference type="PROSITE" id="PS00862">
    <property type="entry name" value="OX2_COVAL_FAD"/>
    <property type="match status" value="1"/>
</dbReference>
<dbReference type="InterPro" id="IPR007173">
    <property type="entry name" value="ALO_C"/>
</dbReference>
<comment type="similarity">
    <text evidence="2">Belongs to the oxygen-dependent FAD-linked oxidoreductase family.</text>
</comment>
<dbReference type="OrthoDB" id="610608at2759"/>
<dbReference type="InterPro" id="IPR036318">
    <property type="entry name" value="FAD-bd_PCMH-like_sf"/>
</dbReference>
<dbReference type="InterPro" id="IPR016169">
    <property type="entry name" value="FAD-bd_PCMH_sub2"/>
</dbReference>
<dbReference type="InterPro" id="IPR016166">
    <property type="entry name" value="FAD-bd_PCMH"/>
</dbReference>
<evidence type="ECO:0000256" key="3">
    <source>
        <dbReference type="ARBA" id="ARBA00013136"/>
    </source>
</evidence>
<dbReference type="InterPro" id="IPR010031">
    <property type="entry name" value="FAD_lactone_oxidase-like"/>
</dbReference>
<dbReference type="GO" id="GO:0016020">
    <property type="term" value="C:membrane"/>
    <property type="evidence" value="ECO:0007669"/>
    <property type="project" value="InterPro"/>
</dbReference>
<evidence type="ECO:0000256" key="5">
    <source>
        <dbReference type="ARBA" id="ARBA00033418"/>
    </source>
</evidence>
<dbReference type="Pfam" id="PF01565">
    <property type="entry name" value="FAD_binding_4"/>
    <property type="match status" value="1"/>
</dbReference>
<dbReference type="SUPFAM" id="SSF56176">
    <property type="entry name" value="FAD-binding/transporter-associated domain-like"/>
    <property type="match status" value="1"/>
</dbReference>
<feature type="compositionally biased region" description="Low complexity" evidence="6">
    <location>
        <begin position="76"/>
        <end position="93"/>
    </location>
</feature>
<dbReference type="Gene3D" id="3.30.43.10">
    <property type="entry name" value="Uridine Diphospho-n-acetylenolpyruvylglucosamine Reductase, domain 2"/>
    <property type="match status" value="1"/>
</dbReference>
<dbReference type="InterPro" id="IPR006093">
    <property type="entry name" value="Oxy_OxRdtase_FAD_BS"/>
</dbReference>
<keyword evidence="9" id="KW-1185">Reference proteome</keyword>